<dbReference type="FunFam" id="3.30.460.10:FF:000001">
    <property type="entry name" value="GTP pyrophosphokinase RelA"/>
    <property type="match status" value="1"/>
</dbReference>
<organism evidence="6 7">
    <name type="scientific">Cupriavidus metallidurans (strain ATCC 43123 / DSM 2839 / NBRC 102507 / CH34)</name>
    <name type="common">Ralstonia metallidurans</name>
    <dbReference type="NCBI Taxonomy" id="266264"/>
    <lineage>
        <taxon>Bacteria</taxon>
        <taxon>Pseudomonadati</taxon>
        <taxon>Pseudomonadota</taxon>
        <taxon>Betaproteobacteria</taxon>
        <taxon>Burkholderiales</taxon>
        <taxon>Burkholderiaceae</taxon>
        <taxon>Cupriavidus</taxon>
    </lineage>
</organism>
<name>Q1LQ32_CUPMC</name>
<dbReference type="Pfam" id="PF13328">
    <property type="entry name" value="HD_4"/>
    <property type="match status" value="1"/>
</dbReference>
<comment type="function">
    <text evidence="1">In eubacteria ppGpp (guanosine 3'-diphosphate 5'-diphosphate) is a mediator of the stringent response that coordinates a variety of cellular activities in response to changes in nutritional abundance.</text>
</comment>
<dbReference type="Pfam" id="PF13291">
    <property type="entry name" value="ACT_4"/>
    <property type="match status" value="1"/>
</dbReference>
<dbReference type="GO" id="GO:0015969">
    <property type="term" value="P:guanosine tetraphosphate metabolic process"/>
    <property type="evidence" value="ECO:0007669"/>
    <property type="project" value="InterPro"/>
</dbReference>
<dbReference type="GO" id="GO:0008728">
    <property type="term" value="F:GTP diphosphokinase activity"/>
    <property type="evidence" value="ECO:0007669"/>
    <property type="project" value="UniProtKB-EC"/>
</dbReference>
<dbReference type="Proteomes" id="UP000002429">
    <property type="component" value="Chromosome"/>
</dbReference>
<dbReference type="GO" id="GO:0042594">
    <property type="term" value="P:response to starvation"/>
    <property type="evidence" value="ECO:0007669"/>
    <property type="project" value="TreeGrafter"/>
</dbReference>
<dbReference type="EC" id="3.1.7.2" evidence="6"/>
<dbReference type="eggNOG" id="COG0317">
    <property type="taxonomic scope" value="Bacteria"/>
</dbReference>
<feature type="compositionally biased region" description="Low complexity" evidence="2">
    <location>
        <begin position="38"/>
        <end position="51"/>
    </location>
</feature>
<dbReference type="InterPro" id="IPR043519">
    <property type="entry name" value="NT_sf"/>
</dbReference>
<dbReference type="InterPro" id="IPR006674">
    <property type="entry name" value="HD_domain"/>
</dbReference>
<evidence type="ECO:0000313" key="6">
    <source>
        <dbReference type="EMBL" id="ABF07744.1"/>
    </source>
</evidence>
<dbReference type="NCBIfam" id="TIGR00691">
    <property type="entry name" value="spoT_relA"/>
    <property type="match status" value="1"/>
</dbReference>
<keyword evidence="7" id="KW-1185">Reference proteome</keyword>
<dbReference type="Pfam" id="PF04607">
    <property type="entry name" value="RelA_SpoT"/>
    <property type="match status" value="1"/>
</dbReference>
<dbReference type="STRING" id="266264.Rmet_0858"/>
<feature type="compositionally biased region" description="Pro residues" evidence="2">
    <location>
        <begin position="1"/>
        <end position="15"/>
    </location>
</feature>
<comment type="similarity">
    <text evidence="1">Belongs to the relA/spoT family.</text>
</comment>
<dbReference type="SUPFAM" id="SSF55021">
    <property type="entry name" value="ACT-like"/>
    <property type="match status" value="1"/>
</dbReference>
<dbReference type="InterPro" id="IPR012675">
    <property type="entry name" value="Beta-grasp_dom_sf"/>
</dbReference>
<dbReference type="KEGG" id="rme:Rmet_0858"/>
<dbReference type="InterPro" id="IPR002912">
    <property type="entry name" value="ACT_dom"/>
</dbReference>
<evidence type="ECO:0000313" key="7">
    <source>
        <dbReference type="Proteomes" id="UP000002429"/>
    </source>
</evidence>
<dbReference type="InterPro" id="IPR033655">
    <property type="entry name" value="TGS_RelA/SpoT"/>
</dbReference>
<feature type="domain" description="ACT" evidence="3">
    <location>
        <begin position="795"/>
        <end position="872"/>
    </location>
</feature>
<evidence type="ECO:0000259" key="5">
    <source>
        <dbReference type="PROSITE" id="PS51880"/>
    </source>
</evidence>
<feature type="domain" description="TGS" evidence="5">
    <location>
        <begin position="538"/>
        <end position="599"/>
    </location>
</feature>
<dbReference type="EC" id="2.7.6.5" evidence="6"/>
<feature type="region of interest" description="Disordered" evidence="2">
    <location>
        <begin position="1"/>
        <end position="87"/>
    </location>
</feature>
<evidence type="ECO:0000256" key="2">
    <source>
        <dbReference type="SAM" id="MobiDB-lite"/>
    </source>
</evidence>
<dbReference type="AlphaFoldDB" id="Q1LQ32"/>
<dbReference type="InterPro" id="IPR012676">
    <property type="entry name" value="TGS-like"/>
</dbReference>
<evidence type="ECO:0000259" key="4">
    <source>
        <dbReference type="PROSITE" id="PS51831"/>
    </source>
</evidence>
<dbReference type="Pfam" id="PF02824">
    <property type="entry name" value="TGS"/>
    <property type="match status" value="1"/>
</dbReference>
<keyword evidence="6" id="KW-0808">Transferase</keyword>
<sequence>MTFPPPDPAVAPPAEPASRAPHGRPATSGQSASATTVGSGAPLPASSALASTPSQAGPTGRKRPGQSTVTARTGAPNLPDPLGDNVVGERAVVPPIQQGKSRTALTNELNAEPVAGTVPAAPGGDLFIDAVLAQSYRHFFGPTSQPAVPPRQQVISITRLMEKLAYLKPADQALVREAFQFSDEAHLGQYRQSGEPYITHPVAVAELCADWKLDVQSIMAALLHDVMEDQGITKSELAEKFGPKVSELVDGLTKLDKLEFQSREQAQAESFRKMLLAMARDVRVILVKLADRTHNMRTLDFVPPEKRRRIALETMEIYAPIAHRLGLNTIYRELQELSFKVGSPFRYATLEKAVKAARGNRREVVKRILEAAQSALAGAGIVAELSGREKTLYSIYRKMHDKQLSFSQVLDVYGFRVVVETQMHCYMAMGALHGLYKPMPGKFKDYIAIPKINGYQSLHTTLVGPFGTPVEFQIRTRGMHQIAEAGVAAHWMYKHQADHANDIQQQAHQWLQSLLDIQSQTGDSQEFLEHVKIDLFPDAVYVFTPKGHIRALPRGATALDFAYAVHSDLGNQCVAVKINNELLPLRTELKSGDIVEVVTAPYSKPNPSWLAFVRTGKARAAIRHYLKTTKLDEAIQLGERLLEQSTRQLGIELKAVPQSVWDRMIQWTGNKLKEDIFADLALGRRVPAVVARRMEILLQELSGDVDSALLAAVQTFAGEDAPAVPITGDEGMSMIFSACCRPIPGDSIVGYLGKGEGLQIHVQDCKVAKRLHSKDPEHWIEVMWAKKTTRAFDVSIKIMVRNVKGIVARVAADLTSADANVAHVAMEPQQGGHQEATYMQFVIQVQNRLHLANVMRALRRNPDVIRIFRDRNDG</sequence>
<evidence type="ECO:0000256" key="1">
    <source>
        <dbReference type="RuleBase" id="RU003847"/>
    </source>
</evidence>
<dbReference type="Gene3D" id="3.30.460.10">
    <property type="entry name" value="Beta Polymerase, domain 2"/>
    <property type="match status" value="1"/>
</dbReference>
<dbReference type="GO" id="GO:0005886">
    <property type="term" value="C:plasma membrane"/>
    <property type="evidence" value="ECO:0007669"/>
    <property type="project" value="TreeGrafter"/>
</dbReference>
<dbReference type="InterPro" id="IPR007685">
    <property type="entry name" value="RelA_SpoT"/>
</dbReference>
<accession>Q1LQ32</accession>
<dbReference type="GO" id="GO:0008893">
    <property type="term" value="F:guanosine-3',5'-bis(diphosphate) 3'-diphosphatase activity"/>
    <property type="evidence" value="ECO:0007669"/>
    <property type="project" value="UniProtKB-EC"/>
</dbReference>
<dbReference type="CDD" id="cd05399">
    <property type="entry name" value="NT_Rel-Spo_like"/>
    <property type="match status" value="1"/>
</dbReference>
<gene>
    <name evidence="6" type="primary">spoT</name>
    <name evidence="6" type="ordered locus">Rmet_0858</name>
</gene>
<keyword evidence="6" id="KW-0378">Hydrolase</keyword>
<dbReference type="PROSITE" id="PS51880">
    <property type="entry name" value="TGS"/>
    <property type="match status" value="1"/>
</dbReference>
<feature type="domain" description="HD" evidence="4">
    <location>
        <begin position="197"/>
        <end position="296"/>
    </location>
</feature>
<reference evidence="7" key="1">
    <citation type="journal article" date="2010" name="PLoS ONE">
        <title>The complete genome sequence of Cupriavidus metallidurans strain CH34, a master survivalist in harsh and anthropogenic environments.</title>
        <authorList>
            <person name="Janssen P.J."/>
            <person name="Van Houdt R."/>
            <person name="Moors H."/>
            <person name="Monsieurs P."/>
            <person name="Morin N."/>
            <person name="Michaux A."/>
            <person name="Benotmane M.A."/>
            <person name="Leys N."/>
            <person name="Vallaeys T."/>
            <person name="Lapidus A."/>
            <person name="Monchy S."/>
            <person name="Medigue C."/>
            <person name="Taghavi S."/>
            <person name="McCorkle S."/>
            <person name="Dunn J."/>
            <person name="van der Lelie D."/>
            <person name="Mergeay M."/>
        </authorList>
    </citation>
    <scope>NUCLEOTIDE SEQUENCE [LARGE SCALE GENOMIC DNA]</scope>
    <source>
        <strain evidence="7">ATCC 43123 / DSM 2839 / NBRC 102507 / CH34</strain>
    </source>
</reference>
<dbReference type="Gene3D" id="3.10.20.30">
    <property type="match status" value="1"/>
</dbReference>
<dbReference type="FunFam" id="3.10.20.30:FF:000002">
    <property type="entry name" value="GTP pyrophosphokinase (RelA/SpoT)"/>
    <property type="match status" value="1"/>
</dbReference>
<dbReference type="PROSITE" id="PS51671">
    <property type="entry name" value="ACT"/>
    <property type="match status" value="1"/>
</dbReference>
<dbReference type="PANTHER" id="PTHR21262:SF36">
    <property type="entry name" value="BIFUNCTIONAL (P)PPGPP SYNTHASE_HYDROLASE SPOT"/>
    <property type="match status" value="1"/>
</dbReference>
<dbReference type="FunFam" id="1.10.3210.10:FF:000001">
    <property type="entry name" value="GTP pyrophosphokinase RelA"/>
    <property type="match status" value="1"/>
</dbReference>
<dbReference type="EMBL" id="CP000352">
    <property type="protein sequence ID" value="ABF07744.1"/>
    <property type="molecule type" value="Genomic_DNA"/>
</dbReference>
<dbReference type="SUPFAM" id="SSF81301">
    <property type="entry name" value="Nucleotidyltransferase"/>
    <property type="match status" value="1"/>
</dbReference>
<dbReference type="HOGENOM" id="CLU_012300_3_0_4"/>
<protein>
    <submittedName>
        <fullName evidence="6">Bifunctional (P)ppGpp synthetase II and guanosine-3',5'-bis pyrophosphate 3'-pyrophosphohydrolase</fullName>
        <ecNumber evidence="6">2.7.6.5</ecNumber>
        <ecNumber evidence="6">3.1.7.2</ecNumber>
    </submittedName>
</protein>
<dbReference type="Gene3D" id="3.30.70.260">
    <property type="match status" value="1"/>
</dbReference>
<dbReference type="GO" id="GO:0015949">
    <property type="term" value="P:nucleobase-containing small molecule interconversion"/>
    <property type="evidence" value="ECO:0007669"/>
    <property type="project" value="UniProtKB-ARBA"/>
</dbReference>
<dbReference type="InterPro" id="IPR003607">
    <property type="entry name" value="HD/PDEase_dom"/>
</dbReference>
<dbReference type="PROSITE" id="PS51831">
    <property type="entry name" value="HD"/>
    <property type="match status" value="1"/>
</dbReference>
<feature type="compositionally biased region" description="Polar residues" evidence="2">
    <location>
        <begin position="27"/>
        <end position="37"/>
    </location>
</feature>
<dbReference type="CDD" id="cd04876">
    <property type="entry name" value="ACT_RelA-SpoT"/>
    <property type="match status" value="1"/>
</dbReference>
<dbReference type="SUPFAM" id="SSF81271">
    <property type="entry name" value="TGS-like"/>
    <property type="match status" value="1"/>
</dbReference>
<dbReference type="InterPro" id="IPR045600">
    <property type="entry name" value="RelA/SpoT_AH_RIS"/>
</dbReference>
<dbReference type="CDD" id="cd01668">
    <property type="entry name" value="TGS_RSH"/>
    <property type="match status" value="1"/>
</dbReference>
<dbReference type="Pfam" id="PF19296">
    <property type="entry name" value="RelA_AH_RIS"/>
    <property type="match status" value="1"/>
</dbReference>
<dbReference type="InterPro" id="IPR004095">
    <property type="entry name" value="TGS"/>
</dbReference>
<dbReference type="InterPro" id="IPR045865">
    <property type="entry name" value="ACT-like_dom_sf"/>
</dbReference>
<dbReference type="PANTHER" id="PTHR21262">
    <property type="entry name" value="GUANOSINE-3',5'-BIS DIPHOSPHATE 3'-PYROPHOSPHOHYDROLASE"/>
    <property type="match status" value="1"/>
</dbReference>
<evidence type="ECO:0000259" key="3">
    <source>
        <dbReference type="PROSITE" id="PS51671"/>
    </source>
</evidence>
<dbReference type="InterPro" id="IPR004811">
    <property type="entry name" value="RelA/Spo_fam"/>
</dbReference>
<dbReference type="Gene3D" id="1.10.3210.10">
    <property type="entry name" value="Hypothetical protein af1432"/>
    <property type="match status" value="1"/>
</dbReference>
<dbReference type="SMART" id="SM00954">
    <property type="entry name" value="RelA_SpoT"/>
    <property type="match status" value="1"/>
</dbReference>
<dbReference type="CDD" id="cd00077">
    <property type="entry name" value="HDc"/>
    <property type="match status" value="1"/>
</dbReference>
<proteinExistence type="inferred from homology"/>
<dbReference type="SMART" id="SM00471">
    <property type="entry name" value="HDc"/>
    <property type="match status" value="1"/>
</dbReference>
<dbReference type="SUPFAM" id="SSF109604">
    <property type="entry name" value="HD-domain/PDEase-like"/>
    <property type="match status" value="1"/>
</dbReference>